<dbReference type="Gene3D" id="3.20.20.60">
    <property type="entry name" value="Phosphoenolpyruvate-binding domains"/>
    <property type="match status" value="1"/>
</dbReference>
<evidence type="ECO:0000256" key="13">
    <source>
        <dbReference type="RuleBase" id="RU361121"/>
    </source>
</evidence>
<dbReference type="GO" id="GO:0019629">
    <property type="term" value="P:propionate catabolic process, 2-methylcitrate cycle"/>
    <property type="evidence" value="ECO:0007669"/>
    <property type="project" value="UniProtKB-UniRule"/>
</dbReference>
<comment type="pathway">
    <text evidence="3 12 13">Organic acid metabolism; propanoate degradation.</text>
</comment>
<feature type="binding site" evidence="12">
    <location>
        <position position="241"/>
    </location>
    <ligand>
        <name>substrate</name>
    </ligand>
</feature>
<feature type="binding site" evidence="12">
    <location>
        <begin position="123"/>
        <end position="124"/>
    </location>
    <ligand>
        <name>substrate</name>
    </ligand>
</feature>
<comment type="caution">
    <text evidence="15">The sequence shown here is derived from an EMBL/GenBank/DDBJ whole genome shotgun (WGS) entry which is preliminary data.</text>
</comment>
<keyword evidence="6 12" id="KW-0479">Metal-binding</keyword>
<proteinExistence type="inferred from homology"/>
<dbReference type="AlphaFoldDB" id="A0A379PRE7"/>
<dbReference type="Proteomes" id="UP000885320">
    <property type="component" value="Unassembled WGS sequence"/>
</dbReference>
<protein>
    <recommendedName>
        <fullName evidence="11 12">2-methylisocitrate lyase</fullName>
        <shortName evidence="12">2-MIC</shortName>
        <shortName evidence="12">MICL</shortName>
        <ecNumber evidence="5 12">4.1.3.30</ecNumber>
    </recommendedName>
    <alternativeName>
        <fullName evidence="12">(2R,3S)-2-methylisocitrate lyase</fullName>
    </alternativeName>
</protein>
<evidence type="ECO:0000256" key="12">
    <source>
        <dbReference type="HAMAP-Rule" id="MF_01939"/>
    </source>
</evidence>
<evidence type="ECO:0000256" key="11">
    <source>
        <dbReference type="ARBA" id="ARBA00073849"/>
    </source>
</evidence>
<dbReference type="EMBL" id="RMTL01000004">
    <property type="protein sequence ID" value="MFK56035.1"/>
    <property type="molecule type" value="Genomic_DNA"/>
</dbReference>
<dbReference type="HAMAP" id="MF_01939">
    <property type="entry name" value="PrpB"/>
    <property type="match status" value="1"/>
</dbReference>
<feature type="binding site" evidence="12">
    <location>
        <begin position="45"/>
        <end position="47"/>
    </location>
    <ligand>
        <name>substrate</name>
    </ligand>
</feature>
<evidence type="ECO:0000256" key="3">
    <source>
        <dbReference type="ARBA" id="ARBA00005026"/>
    </source>
</evidence>
<comment type="cofactor">
    <cofactor evidence="2 12">
        <name>Mg(2+)</name>
        <dbReference type="ChEBI" id="CHEBI:18420"/>
    </cofactor>
</comment>
<dbReference type="InterPro" id="IPR012695">
    <property type="entry name" value="PrpB"/>
</dbReference>
<dbReference type="Pfam" id="PF13714">
    <property type="entry name" value="PEP_mutase"/>
    <property type="match status" value="1"/>
</dbReference>
<gene>
    <name evidence="12" type="primary">prpB</name>
    <name evidence="14" type="ORF">EEM01_07545</name>
    <name evidence="15" type="ORF">EEN95_08820</name>
</gene>
<comment type="catalytic activity">
    <reaction evidence="1 12 13">
        <text>(2S,3R)-3-hydroxybutane-1,2,3-tricarboxylate = pyruvate + succinate</text>
        <dbReference type="Rhea" id="RHEA:16809"/>
        <dbReference type="ChEBI" id="CHEBI:15361"/>
        <dbReference type="ChEBI" id="CHEBI:30031"/>
        <dbReference type="ChEBI" id="CHEBI:57429"/>
        <dbReference type="EC" id="4.1.3.30"/>
    </reaction>
</comment>
<feature type="binding site" evidence="12">
    <location>
        <position position="87"/>
    </location>
    <ligand>
        <name>Mg(2+)</name>
        <dbReference type="ChEBI" id="CHEBI:18420"/>
    </ligand>
</feature>
<evidence type="ECO:0000256" key="9">
    <source>
        <dbReference type="ARBA" id="ARBA00044762"/>
    </source>
</evidence>
<dbReference type="InterPro" id="IPR015813">
    <property type="entry name" value="Pyrv/PenolPyrv_kinase-like_dom"/>
</dbReference>
<dbReference type="PROSITE" id="PS00161">
    <property type="entry name" value="ISOCITRATE_LYASE"/>
    <property type="match status" value="1"/>
</dbReference>
<dbReference type="PANTHER" id="PTHR42905:SF5">
    <property type="entry name" value="CARBOXYVINYL-CARBOXYPHOSPHONATE PHOSPHORYLMUTASE, CHLOROPLASTIC"/>
    <property type="match status" value="1"/>
</dbReference>
<reference evidence="15" key="1">
    <citation type="submission" date="2018-11" db="EMBL/GenBank/DDBJ databases">
        <authorList>
            <consortium name="PulseNet: The National Subtyping Network for Foodborne Disease Surveillance"/>
            <person name="Tarr C.L."/>
            <person name="Trees E."/>
            <person name="Katz L.S."/>
            <person name="Carleton-Romer H.A."/>
            <person name="Stroika S."/>
            <person name="Kucerova Z."/>
            <person name="Roache K.F."/>
            <person name="Sabol A.L."/>
            <person name="Besser J."/>
            <person name="Gerner-Smidt P."/>
        </authorList>
    </citation>
    <scope>NUCLEOTIDE SEQUENCE [LARGE SCALE GENOMIC DNA]</scope>
    <source>
        <strain evidence="15">PNUSAS057377</strain>
        <strain evidence="14">PNUSAS059842</strain>
    </source>
</reference>
<dbReference type="FunFam" id="3.20.20.60:FF:000009">
    <property type="entry name" value="2-methylisocitrate lyase"/>
    <property type="match status" value="1"/>
</dbReference>
<dbReference type="InterPro" id="IPR040442">
    <property type="entry name" value="Pyrv_kinase-like_dom_sf"/>
</dbReference>
<feature type="binding site" evidence="12">
    <location>
        <position position="188"/>
    </location>
    <ligand>
        <name>substrate</name>
    </ligand>
</feature>
<evidence type="ECO:0000256" key="2">
    <source>
        <dbReference type="ARBA" id="ARBA00001946"/>
    </source>
</evidence>
<dbReference type="InterPro" id="IPR039556">
    <property type="entry name" value="ICL/PEPM"/>
</dbReference>
<dbReference type="NCBIfam" id="NF008455">
    <property type="entry name" value="PRK11320.1"/>
    <property type="match status" value="1"/>
</dbReference>
<comment type="similarity">
    <text evidence="4 12 13">Belongs to the isocitrate lyase/PEP mutase superfamily. Methylisocitrate lyase family.</text>
</comment>
<evidence type="ECO:0000256" key="1">
    <source>
        <dbReference type="ARBA" id="ARBA00001050"/>
    </source>
</evidence>
<evidence type="ECO:0000256" key="10">
    <source>
        <dbReference type="ARBA" id="ARBA00057039"/>
    </source>
</evidence>
<keyword evidence="8 12" id="KW-0456">Lyase</keyword>
<evidence type="ECO:0000256" key="5">
    <source>
        <dbReference type="ARBA" id="ARBA00012260"/>
    </source>
</evidence>
<keyword evidence="7 12" id="KW-0460">Magnesium</keyword>
<dbReference type="GO" id="GO:0000287">
    <property type="term" value="F:magnesium ion binding"/>
    <property type="evidence" value="ECO:0007669"/>
    <property type="project" value="UniProtKB-UniRule"/>
</dbReference>
<evidence type="ECO:0000256" key="7">
    <source>
        <dbReference type="ARBA" id="ARBA00022842"/>
    </source>
</evidence>
<comment type="subunit">
    <text evidence="9 12">Homotetramer; dimer of dimers.</text>
</comment>
<dbReference type="InterPro" id="IPR018523">
    <property type="entry name" value="Isocitrate_lyase_ph_CS"/>
</dbReference>
<dbReference type="GO" id="GO:0046421">
    <property type="term" value="F:methylisocitrate lyase activity"/>
    <property type="evidence" value="ECO:0007669"/>
    <property type="project" value="UniProtKB-UniRule"/>
</dbReference>
<dbReference type="EC" id="4.1.3.30" evidence="5 12"/>
<feature type="binding site" evidence="12">
    <location>
        <begin position="210"/>
        <end position="212"/>
    </location>
    <ligand>
        <name>substrate</name>
    </ligand>
</feature>
<dbReference type="CDD" id="cd00377">
    <property type="entry name" value="ICL_PEPM"/>
    <property type="match status" value="1"/>
</dbReference>
<comment type="function">
    <text evidence="12">Involved in the catabolism of short chain fatty acids (SCFA) via the 2-methylcitrate cycle (propionate degradation route). Catalyzes the thermodynamically favored C-C bond cleavage of (2R,3S)-2-methylisocitrate to yield pyruvate and succinate via an alpha-carboxy-carbanion intermediate.</text>
</comment>
<dbReference type="Proteomes" id="UP000839509">
    <property type="component" value="Unassembled WGS sequence"/>
</dbReference>
<evidence type="ECO:0000256" key="4">
    <source>
        <dbReference type="ARBA" id="ARBA00009282"/>
    </source>
</evidence>
<dbReference type="NCBIfam" id="TIGR02317">
    <property type="entry name" value="prpB"/>
    <property type="match status" value="1"/>
</dbReference>
<evidence type="ECO:0000256" key="8">
    <source>
        <dbReference type="ARBA" id="ARBA00023239"/>
    </source>
</evidence>
<evidence type="ECO:0000313" key="14">
    <source>
        <dbReference type="EMBL" id="MFK56035.1"/>
    </source>
</evidence>
<accession>A0A379PRE7</accession>
<dbReference type="SUPFAM" id="SSF51621">
    <property type="entry name" value="Phosphoenolpyruvate/pyruvate domain"/>
    <property type="match status" value="1"/>
</dbReference>
<feature type="binding site" evidence="12">
    <location>
        <position position="158"/>
    </location>
    <ligand>
        <name>substrate</name>
    </ligand>
</feature>
<dbReference type="EMBL" id="RMUA01000010">
    <property type="protein sequence ID" value="MFK69428.1"/>
    <property type="molecule type" value="Genomic_DNA"/>
</dbReference>
<feature type="binding site" evidence="12">
    <location>
        <position position="85"/>
    </location>
    <ligand>
        <name>Mg(2+)</name>
        <dbReference type="ChEBI" id="CHEBI:18420"/>
    </ligand>
</feature>
<dbReference type="UniPathway" id="UPA00946"/>
<feature type="binding site" evidence="12">
    <location>
        <position position="270"/>
    </location>
    <ligand>
        <name>substrate</name>
    </ligand>
</feature>
<organism evidence="15">
    <name type="scientific">Salmonella enterica</name>
    <name type="common">Salmonella choleraesuis</name>
    <dbReference type="NCBI Taxonomy" id="28901"/>
    <lineage>
        <taxon>Bacteria</taxon>
        <taxon>Pseudomonadati</taxon>
        <taxon>Pseudomonadota</taxon>
        <taxon>Gammaproteobacteria</taxon>
        <taxon>Enterobacterales</taxon>
        <taxon>Enterobacteriaceae</taxon>
        <taxon>Salmonella</taxon>
    </lineage>
</organism>
<sequence>MSLHSPGQAFRAALTKENPLQIVGAINANHALLAQRAGYQAIYLSGGGVAAGSLGLPDLGISTLDDVLTDIRRITDVCPLPLLVDADIGFGSSAFNVARTVKAITKAGAGALHIEDQVGAKRCGHRPNKAIVSKEEMVDRIRAAVDARTDPNFVIMARTDALAVEGLEAALDRAQAYVEAGADMLFPEAITELSMYRQFADVAQVPILANITEFGATPLFTTDELRSANVAMALYPLSAFRAMNRAAEKVYTVLRQEGTQKRVIDIMQTRNELYESINYYQYEEKLDALYTKKS</sequence>
<name>A0A379PRE7_SALER</name>
<comment type="function">
    <text evidence="10">Involved in the catabolism of short chain fatty acids (SCFA) via the 2-methylcitrate cycle I (propionate degradation route). Catalyzes the thermodynamically favored C-C bond cleavage of (2R,3S)-2-methylisocitrate to yield pyruvate and succinate via an alpha-carboxy-carbanion intermediate.</text>
</comment>
<evidence type="ECO:0000256" key="6">
    <source>
        <dbReference type="ARBA" id="ARBA00022723"/>
    </source>
</evidence>
<comment type="function">
    <text evidence="13">Catalyzes the thermodynamically favored C-C bond cleavage of (2R,3S)-2-methylisocitrate to yield pyruvate and succinate.</text>
</comment>
<dbReference type="PANTHER" id="PTHR42905">
    <property type="entry name" value="PHOSPHOENOLPYRUVATE CARBOXYLASE"/>
    <property type="match status" value="1"/>
</dbReference>
<evidence type="ECO:0000313" key="15">
    <source>
        <dbReference type="EMBL" id="MFK69428.1"/>
    </source>
</evidence>